<dbReference type="InterPro" id="IPR009057">
    <property type="entry name" value="Homeodomain-like_sf"/>
</dbReference>
<evidence type="ECO:0000313" key="7">
    <source>
        <dbReference type="Proteomes" id="UP000238954"/>
    </source>
</evidence>
<sequence>MKDTSVRSRSATDRGVSVRRVDAGNTEVQRARILDAAVHCLELKGIAKTSINDICREAGMRPGHLYYYFPSKDAVFAAVLLRDREYILDLIGHMFDGPDIPGQIIDVHIKANDLRQSFGLSPITRIELTTYLSRVDHLDDLLQGGTIERVPTRAMTLATQAAIADGRLPGKTDVVAFVDAIILVWQGLSYSRITPDLDPVRLGQSARQLLEAQLVAWAEPGIGNG</sequence>
<organism evidence="6 7">
    <name type="scientific">Sphingopyxis lindanitolerans</name>
    <dbReference type="NCBI Taxonomy" id="2054227"/>
    <lineage>
        <taxon>Bacteria</taxon>
        <taxon>Pseudomonadati</taxon>
        <taxon>Pseudomonadota</taxon>
        <taxon>Alphaproteobacteria</taxon>
        <taxon>Sphingomonadales</taxon>
        <taxon>Sphingomonadaceae</taxon>
        <taxon>Sphingopyxis</taxon>
    </lineage>
</organism>
<proteinExistence type="predicted"/>
<dbReference type="PANTHER" id="PTHR30055">
    <property type="entry name" value="HTH-TYPE TRANSCRIPTIONAL REGULATOR RUTR"/>
    <property type="match status" value="1"/>
</dbReference>
<evidence type="ECO:0000256" key="1">
    <source>
        <dbReference type="ARBA" id="ARBA00023015"/>
    </source>
</evidence>
<keyword evidence="7" id="KW-1185">Reference proteome</keyword>
<evidence type="ECO:0000256" key="3">
    <source>
        <dbReference type="ARBA" id="ARBA00023163"/>
    </source>
</evidence>
<dbReference type="PROSITE" id="PS50977">
    <property type="entry name" value="HTH_TETR_2"/>
    <property type="match status" value="1"/>
</dbReference>
<feature type="domain" description="HTH tetR-type" evidence="5">
    <location>
        <begin position="27"/>
        <end position="87"/>
    </location>
</feature>
<gene>
    <name evidence="6" type="ORF">CVO77_00785</name>
</gene>
<dbReference type="GO" id="GO:0003700">
    <property type="term" value="F:DNA-binding transcription factor activity"/>
    <property type="evidence" value="ECO:0007669"/>
    <property type="project" value="TreeGrafter"/>
</dbReference>
<evidence type="ECO:0000256" key="4">
    <source>
        <dbReference type="PROSITE-ProRule" id="PRU00335"/>
    </source>
</evidence>
<dbReference type="InterPro" id="IPR001647">
    <property type="entry name" value="HTH_TetR"/>
</dbReference>
<comment type="caution">
    <text evidence="6">The sequence shown here is derived from an EMBL/GenBank/DDBJ whole genome shotgun (WGS) entry which is preliminary data.</text>
</comment>
<name>A0A2S8BAP5_9SPHN</name>
<dbReference type="AlphaFoldDB" id="A0A2S8BAP5"/>
<feature type="DNA-binding region" description="H-T-H motif" evidence="4">
    <location>
        <begin position="50"/>
        <end position="69"/>
    </location>
</feature>
<dbReference type="PRINTS" id="PR00455">
    <property type="entry name" value="HTHTETR"/>
</dbReference>
<reference evidence="7" key="1">
    <citation type="submission" date="2017-11" db="EMBL/GenBank/DDBJ databases">
        <title>The complete genome sequence of Sphingopyxis pomeranensis sp. nov. strain WS5A3p.</title>
        <authorList>
            <person name="Kaminski M.A."/>
        </authorList>
    </citation>
    <scope>NUCLEOTIDE SEQUENCE [LARGE SCALE GENOMIC DNA]</scope>
    <source>
        <strain evidence="7">WS5A3p</strain>
    </source>
</reference>
<accession>A0A2S8BAP5</accession>
<evidence type="ECO:0000259" key="5">
    <source>
        <dbReference type="PROSITE" id="PS50977"/>
    </source>
</evidence>
<dbReference type="SUPFAM" id="SSF46689">
    <property type="entry name" value="Homeodomain-like"/>
    <property type="match status" value="1"/>
</dbReference>
<dbReference type="EMBL" id="PHFW01000001">
    <property type="protein sequence ID" value="PQM29494.1"/>
    <property type="molecule type" value="Genomic_DNA"/>
</dbReference>
<protein>
    <recommendedName>
        <fullName evidence="5">HTH tetR-type domain-containing protein</fullName>
    </recommendedName>
</protein>
<dbReference type="GO" id="GO:0000976">
    <property type="term" value="F:transcription cis-regulatory region binding"/>
    <property type="evidence" value="ECO:0007669"/>
    <property type="project" value="TreeGrafter"/>
</dbReference>
<dbReference type="InterPro" id="IPR050109">
    <property type="entry name" value="HTH-type_TetR-like_transc_reg"/>
</dbReference>
<dbReference type="Proteomes" id="UP000238954">
    <property type="component" value="Chromosome"/>
</dbReference>
<evidence type="ECO:0000256" key="2">
    <source>
        <dbReference type="ARBA" id="ARBA00023125"/>
    </source>
</evidence>
<keyword evidence="2 4" id="KW-0238">DNA-binding</keyword>
<keyword evidence="1" id="KW-0805">Transcription regulation</keyword>
<dbReference type="PANTHER" id="PTHR30055:SF234">
    <property type="entry name" value="HTH-TYPE TRANSCRIPTIONAL REGULATOR BETI"/>
    <property type="match status" value="1"/>
</dbReference>
<dbReference type="Gene3D" id="1.10.357.10">
    <property type="entry name" value="Tetracycline Repressor, domain 2"/>
    <property type="match status" value="1"/>
</dbReference>
<keyword evidence="3" id="KW-0804">Transcription</keyword>
<evidence type="ECO:0000313" key="6">
    <source>
        <dbReference type="EMBL" id="PQM29494.1"/>
    </source>
</evidence>
<dbReference type="Pfam" id="PF00440">
    <property type="entry name" value="TetR_N"/>
    <property type="match status" value="1"/>
</dbReference>